<organism evidence="2 3">
    <name type="scientific">Hondaea fermentalgiana</name>
    <dbReference type="NCBI Taxonomy" id="2315210"/>
    <lineage>
        <taxon>Eukaryota</taxon>
        <taxon>Sar</taxon>
        <taxon>Stramenopiles</taxon>
        <taxon>Bigyra</taxon>
        <taxon>Labyrinthulomycetes</taxon>
        <taxon>Thraustochytrida</taxon>
        <taxon>Thraustochytriidae</taxon>
        <taxon>Hondaea</taxon>
    </lineage>
</organism>
<feature type="region of interest" description="Disordered" evidence="1">
    <location>
        <begin position="1"/>
        <end position="57"/>
    </location>
</feature>
<proteinExistence type="predicted"/>
<accession>A0A2R5G2N5</accession>
<evidence type="ECO:0000313" key="2">
    <source>
        <dbReference type="EMBL" id="GBG24579.1"/>
    </source>
</evidence>
<comment type="caution">
    <text evidence="2">The sequence shown here is derived from an EMBL/GenBank/DDBJ whole genome shotgun (WGS) entry which is preliminary data.</text>
</comment>
<gene>
    <name evidence="2" type="ORF">FCC1311_007982</name>
</gene>
<protein>
    <submittedName>
        <fullName evidence="2">Uncharacterized protein</fullName>
    </submittedName>
</protein>
<evidence type="ECO:0000313" key="3">
    <source>
        <dbReference type="Proteomes" id="UP000241890"/>
    </source>
</evidence>
<feature type="compositionally biased region" description="Polar residues" evidence="1">
    <location>
        <begin position="1"/>
        <end position="10"/>
    </location>
</feature>
<evidence type="ECO:0000256" key="1">
    <source>
        <dbReference type="SAM" id="MobiDB-lite"/>
    </source>
</evidence>
<dbReference type="EMBL" id="BEYU01000006">
    <property type="protein sequence ID" value="GBG24579.1"/>
    <property type="molecule type" value="Genomic_DNA"/>
</dbReference>
<sequence length="401" mass="44835">MNDAASTESASPDGEERGDSGSSAEQPGVGDDATAPPAPGSAGDTSHLSSSSAASASSEGVIVVENLELLEKARKALKEKDWDTLTRIITSLQQDQIADLTKSSEWAQEWLVAFADINNANLPKPPTEIVECGAAHERTYADVEAMLRPVFEPPEDLEMWDVSLARGYSEPELHAVNALILLSHIHATDPFTGCWYPTCFRKHSGSHTGTKLHYEVAAEIYSIENFNFEKSGLKLKSIMPLTQTNDKGFYRCHHPFLCELGSEFAFELNKLRLDESAWLKIQSRGRWKVKAEEDGTGSHAFQFPHPLEQKLWIRDMLVYVLVDYVALQFISKDMINYSVAGMSKSISCCQKVDPVPARHDLFTGIHLVEEIPNWMRFVFPAFSSCYEVWCIAIERPMFREL</sequence>
<keyword evidence="3" id="KW-1185">Reference proteome</keyword>
<name>A0A2R5G2N5_9STRA</name>
<reference evidence="2 3" key="1">
    <citation type="submission" date="2017-12" db="EMBL/GenBank/DDBJ databases">
        <title>Sequencing, de novo assembly and annotation of complete genome of a new Thraustochytrid species, strain FCC1311.</title>
        <authorList>
            <person name="Sedici K."/>
            <person name="Godart F."/>
            <person name="Aiese Cigliano R."/>
            <person name="Sanseverino W."/>
            <person name="Barakat M."/>
            <person name="Ortet P."/>
            <person name="Marechal E."/>
            <person name="Cagnac O."/>
            <person name="Amato A."/>
        </authorList>
    </citation>
    <scope>NUCLEOTIDE SEQUENCE [LARGE SCALE GENOMIC DNA]</scope>
</reference>
<dbReference type="Proteomes" id="UP000241890">
    <property type="component" value="Unassembled WGS sequence"/>
</dbReference>
<dbReference type="AlphaFoldDB" id="A0A2R5G2N5"/>
<dbReference type="InParanoid" id="A0A2R5G2N5"/>